<protein>
    <submittedName>
        <fullName evidence="1">Uncharacterized protein</fullName>
    </submittedName>
</protein>
<dbReference type="PANTHER" id="PTHR28058">
    <property type="entry name" value="37S RIBOSOMAL PROTEIN MRP51, MITOCHONDRIAL"/>
    <property type="match status" value="1"/>
</dbReference>
<comment type="caution">
    <text evidence="1">The sequence shown here is derived from an EMBL/GenBank/DDBJ whole genome shotgun (WGS) entry which is preliminary data.</text>
</comment>
<name>A0A168I9C3_MUCCL</name>
<gene>
    <name evidence="1" type="ORF">MUCCIDRAFT_113137</name>
</gene>
<accession>A0A168I9C3</accession>
<dbReference type="AlphaFoldDB" id="A0A168I9C3"/>
<evidence type="ECO:0000313" key="2">
    <source>
        <dbReference type="Proteomes" id="UP000077051"/>
    </source>
</evidence>
<dbReference type="Pfam" id="PF11709">
    <property type="entry name" value="Mit_ribos_Mrp51"/>
    <property type="match status" value="1"/>
</dbReference>
<evidence type="ECO:0000313" key="1">
    <source>
        <dbReference type="EMBL" id="OAC99703.1"/>
    </source>
</evidence>
<dbReference type="Proteomes" id="UP000077051">
    <property type="component" value="Unassembled WGS sequence"/>
</dbReference>
<proteinExistence type="predicted"/>
<dbReference type="VEuPathDB" id="FungiDB:MUCCIDRAFT_113137"/>
<dbReference type="OrthoDB" id="2735536at2759"/>
<sequence>MSNTLASLLRNSRLASYDRTINQVYTTPLKRKQIGDWGLKRNLPTVIRTRYATIEALDTAEHQTPWQSGNDKVLFVKRWKENFPESKRPAPRSDKQTYNIAKMTPVDFRRFLQQCAKRAPEFQQLLKQKDLVPDQVYEFLDISFADTDSLVGPTYSDYTSDEPYSVEGRILNAGRHGHAVGVGGVVAHLPKRHSLGLRQLGDRRVRTFYVESAHIDDEGKPKVVLTMTPPGTASLPFMLAFDDVVDDQHQTMTTSEMFLTRKQSIGRVRDNQDQAKANPNHDKLMSRITGLISNNTK</sequence>
<dbReference type="STRING" id="747725.A0A168I9C3"/>
<dbReference type="InterPro" id="IPR016712">
    <property type="entry name" value="Rbsml_bS1m-like"/>
</dbReference>
<dbReference type="PANTHER" id="PTHR28058:SF1">
    <property type="entry name" value="SMALL RIBOSOMAL SUBUNIT PROTEIN BS1M"/>
    <property type="match status" value="1"/>
</dbReference>
<dbReference type="EMBL" id="AMYB01000007">
    <property type="protein sequence ID" value="OAC99703.1"/>
    <property type="molecule type" value="Genomic_DNA"/>
</dbReference>
<keyword evidence="2" id="KW-1185">Reference proteome</keyword>
<reference evidence="1 2" key="1">
    <citation type="submission" date="2015-06" db="EMBL/GenBank/DDBJ databases">
        <title>Expansion of signal transduction pathways in fungi by whole-genome duplication.</title>
        <authorList>
            <consortium name="DOE Joint Genome Institute"/>
            <person name="Corrochano L.M."/>
            <person name="Kuo A."/>
            <person name="Marcet-Houben M."/>
            <person name="Polaino S."/>
            <person name="Salamov A."/>
            <person name="Villalobos J.M."/>
            <person name="Alvarez M.I."/>
            <person name="Avalos J."/>
            <person name="Benito E.P."/>
            <person name="Benoit I."/>
            <person name="Burger G."/>
            <person name="Camino L.P."/>
            <person name="Canovas D."/>
            <person name="Cerda-Olmedo E."/>
            <person name="Cheng J.-F."/>
            <person name="Dominguez A."/>
            <person name="Elias M."/>
            <person name="Eslava A.P."/>
            <person name="Glaser F."/>
            <person name="Grimwood J."/>
            <person name="Gutierrez G."/>
            <person name="Heitman J."/>
            <person name="Henrissat B."/>
            <person name="Iturriaga E.A."/>
            <person name="Lang B.F."/>
            <person name="Lavin J.L."/>
            <person name="Lee S."/>
            <person name="Li W."/>
            <person name="Lindquist E."/>
            <person name="Lopez-Garcia S."/>
            <person name="Luque E.M."/>
            <person name="Marcos A.T."/>
            <person name="Martin J."/>
            <person name="Mccluskey K."/>
            <person name="Medina H.R."/>
            <person name="Miralles-Duran A."/>
            <person name="Miyazaki A."/>
            <person name="Munoz-Torres E."/>
            <person name="Oguiza J.A."/>
            <person name="Ohm R."/>
            <person name="Olmedo M."/>
            <person name="Orejas M."/>
            <person name="Ortiz-Castellanos L."/>
            <person name="Pisabarro A.G."/>
            <person name="Rodriguez-Romero J."/>
            <person name="Ruiz-Herrera J."/>
            <person name="Ruiz-Vazquez R."/>
            <person name="Sanz C."/>
            <person name="Schackwitz W."/>
            <person name="Schmutz J."/>
            <person name="Shahriari M."/>
            <person name="Shelest E."/>
            <person name="Silva-Franco F."/>
            <person name="Soanes D."/>
            <person name="Syed K."/>
            <person name="Tagua V.G."/>
            <person name="Talbot N.J."/>
            <person name="Thon M."/>
            <person name="De Vries R.P."/>
            <person name="Wiebenga A."/>
            <person name="Yadav J.S."/>
            <person name="Braun E.L."/>
            <person name="Baker S."/>
            <person name="Garre V."/>
            <person name="Horwitz B."/>
            <person name="Torres-Martinez S."/>
            <person name="Idnurm A."/>
            <person name="Herrera-Estrella A."/>
            <person name="Gabaldon T."/>
            <person name="Grigoriev I.V."/>
        </authorList>
    </citation>
    <scope>NUCLEOTIDE SEQUENCE [LARGE SCALE GENOMIC DNA]</scope>
    <source>
        <strain evidence="1 2">CBS 277.49</strain>
    </source>
</reference>
<organism evidence="1 2">
    <name type="scientific">Mucor lusitanicus CBS 277.49</name>
    <dbReference type="NCBI Taxonomy" id="747725"/>
    <lineage>
        <taxon>Eukaryota</taxon>
        <taxon>Fungi</taxon>
        <taxon>Fungi incertae sedis</taxon>
        <taxon>Mucoromycota</taxon>
        <taxon>Mucoromycotina</taxon>
        <taxon>Mucoromycetes</taxon>
        <taxon>Mucorales</taxon>
        <taxon>Mucorineae</taxon>
        <taxon>Mucoraceae</taxon>
        <taxon>Mucor</taxon>
    </lineage>
</organism>